<reference evidence="3 4" key="1">
    <citation type="journal article" date="2019" name="Sci. Rep.">
        <title>Orb-weaving spider Araneus ventricosus genome elucidates the spidroin gene catalogue.</title>
        <authorList>
            <person name="Kono N."/>
            <person name="Nakamura H."/>
            <person name="Ohtoshi R."/>
            <person name="Moran D.A.P."/>
            <person name="Shinohara A."/>
            <person name="Yoshida Y."/>
            <person name="Fujiwara M."/>
            <person name="Mori M."/>
            <person name="Tomita M."/>
            <person name="Arakawa K."/>
        </authorList>
    </citation>
    <scope>NUCLEOTIDE SEQUENCE [LARGE SCALE GENOMIC DNA]</scope>
</reference>
<dbReference type="Proteomes" id="UP000499080">
    <property type="component" value="Unassembled WGS sequence"/>
</dbReference>
<dbReference type="InterPro" id="IPR001878">
    <property type="entry name" value="Znf_CCHC"/>
</dbReference>
<dbReference type="GO" id="GO:0008270">
    <property type="term" value="F:zinc ion binding"/>
    <property type="evidence" value="ECO:0007669"/>
    <property type="project" value="UniProtKB-KW"/>
</dbReference>
<protein>
    <recommendedName>
        <fullName evidence="2">CCHC-type domain-containing protein</fullName>
    </recommendedName>
</protein>
<name>A0A4Y2K6A3_ARAVE</name>
<proteinExistence type="predicted"/>
<evidence type="ECO:0000256" key="1">
    <source>
        <dbReference type="PROSITE-ProRule" id="PRU00047"/>
    </source>
</evidence>
<evidence type="ECO:0000313" key="4">
    <source>
        <dbReference type="Proteomes" id="UP000499080"/>
    </source>
</evidence>
<dbReference type="PROSITE" id="PS50158">
    <property type="entry name" value="ZF_CCHC"/>
    <property type="match status" value="1"/>
</dbReference>
<accession>A0A4Y2K6A3</accession>
<keyword evidence="1" id="KW-0863">Zinc-finger</keyword>
<keyword evidence="1" id="KW-0862">Zinc</keyword>
<keyword evidence="1" id="KW-0479">Metal-binding</keyword>
<gene>
    <name evidence="3" type="ORF">AVEN_168790_1</name>
</gene>
<evidence type="ECO:0000313" key="3">
    <source>
        <dbReference type="EMBL" id="GBM98263.1"/>
    </source>
</evidence>
<dbReference type="EMBL" id="BGPR01004308">
    <property type="protein sequence ID" value="GBM98263.1"/>
    <property type="molecule type" value="Genomic_DNA"/>
</dbReference>
<sequence>MEISGIVQSIYRWEDKKFIFGNVVTELIAEESRLKQRQSDLDFIALESKLDRTLPEKDKLNKFVSNKCKKDIAKVRTCFGCGKHGHVIANCRIKFKSNMSKEVKHNCENSFILKDCFNPLIGSVFFLKRFEKRAAAEPLSILKMSSSQQKIFPKEQQIKSLPPSELWIVSNPLGGAD</sequence>
<comment type="caution">
    <text evidence="3">The sequence shown here is derived from an EMBL/GenBank/DDBJ whole genome shotgun (WGS) entry which is preliminary data.</text>
</comment>
<evidence type="ECO:0000259" key="2">
    <source>
        <dbReference type="PROSITE" id="PS50158"/>
    </source>
</evidence>
<organism evidence="3 4">
    <name type="scientific">Araneus ventricosus</name>
    <name type="common">Orbweaver spider</name>
    <name type="synonym">Epeira ventricosa</name>
    <dbReference type="NCBI Taxonomy" id="182803"/>
    <lineage>
        <taxon>Eukaryota</taxon>
        <taxon>Metazoa</taxon>
        <taxon>Ecdysozoa</taxon>
        <taxon>Arthropoda</taxon>
        <taxon>Chelicerata</taxon>
        <taxon>Arachnida</taxon>
        <taxon>Araneae</taxon>
        <taxon>Araneomorphae</taxon>
        <taxon>Entelegynae</taxon>
        <taxon>Araneoidea</taxon>
        <taxon>Araneidae</taxon>
        <taxon>Araneus</taxon>
    </lineage>
</organism>
<feature type="domain" description="CCHC-type" evidence="2">
    <location>
        <begin position="78"/>
        <end position="92"/>
    </location>
</feature>
<keyword evidence="4" id="KW-1185">Reference proteome</keyword>
<dbReference type="AlphaFoldDB" id="A0A4Y2K6A3"/>
<dbReference type="GO" id="GO:0003676">
    <property type="term" value="F:nucleic acid binding"/>
    <property type="evidence" value="ECO:0007669"/>
    <property type="project" value="InterPro"/>
</dbReference>